<comment type="similarity">
    <text evidence="1">Belongs to the carbohydrate kinase PfkB family.</text>
</comment>
<dbReference type="Proteomes" id="UP001597641">
    <property type="component" value="Unassembled WGS sequence"/>
</dbReference>
<comment type="caution">
    <text evidence="5">The sequence shown here is derived from an EMBL/GenBank/DDBJ whole genome shotgun (WGS) entry which is preliminary data.</text>
</comment>
<dbReference type="Gene3D" id="3.40.1190.20">
    <property type="match status" value="1"/>
</dbReference>
<evidence type="ECO:0000256" key="1">
    <source>
        <dbReference type="ARBA" id="ARBA00010688"/>
    </source>
</evidence>
<evidence type="ECO:0000313" key="6">
    <source>
        <dbReference type="Proteomes" id="UP001597641"/>
    </source>
</evidence>
<evidence type="ECO:0000256" key="2">
    <source>
        <dbReference type="ARBA" id="ARBA00022679"/>
    </source>
</evidence>
<gene>
    <name evidence="5" type="ORF">ACFS7Z_20175</name>
</gene>
<sequence length="296" mass="32444">MNTKIVCFGEMLWDILPSGKLPGGAPMNVAIHLQYQGFTPVVISRVGHDETGTALLHYLEGKGVRTSYVQVDEKQPTGLVIANVSNRSEVTYDIVQPAAWDFIQLQEELRKVVVESDYFIYGSLAARSETSHHTLMALLNVAKAKVFDVNLRPPYYSREVLEPLLEQATIVKMNHHELMEIAGWHHGFSDEKSAMEILISLYALQVIIVTRGENGAAVLSADGYFEQAGYAVEVEDTIGSGDAFLATFLGHITRGKTYPEALQQACAMGALVATHKGATPEIASEAVEQLIKRNVG</sequence>
<dbReference type="PROSITE" id="PS00583">
    <property type="entry name" value="PFKB_KINASES_1"/>
    <property type="match status" value="1"/>
</dbReference>
<dbReference type="EMBL" id="JBHUOX010000019">
    <property type="protein sequence ID" value="MFD3002699.1"/>
    <property type="molecule type" value="Genomic_DNA"/>
</dbReference>
<dbReference type="EC" id="2.7.1.-" evidence="5"/>
<evidence type="ECO:0000259" key="4">
    <source>
        <dbReference type="Pfam" id="PF00294"/>
    </source>
</evidence>
<evidence type="ECO:0000313" key="5">
    <source>
        <dbReference type="EMBL" id="MFD3002699.1"/>
    </source>
</evidence>
<dbReference type="InterPro" id="IPR050306">
    <property type="entry name" value="PfkB_Carbo_kinase"/>
</dbReference>
<feature type="domain" description="Carbohydrate kinase PfkB" evidence="4">
    <location>
        <begin position="20"/>
        <end position="280"/>
    </location>
</feature>
<keyword evidence="6" id="KW-1185">Reference proteome</keyword>
<accession>A0ABW6BY05</accession>
<proteinExistence type="inferred from homology"/>
<dbReference type="RefSeq" id="WP_377488595.1">
    <property type="nucleotide sequence ID" value="NZ_JBHUOX010000019.1"/>
</dbReference>
<keyword evidence="3 5" id="KW-0418">Kinase</keyword>
<reference evidence="6" key="1">
    <citation type="journal article" date="2019" name="Int. J. Syst. Evol. Microbiol.">
        <title>The Global Catalogue of Microorganisms (GCM) 10K type strain sequencing project: providing services to taxonomists for standard genome sequencing and annotation.</title>
        <authorList>
            <consortium name="The Broad Institute Genomics Platform"/>
            <consortium name="The Broad Institute Genome Sequencing Center for Infectious Disease"/>
            <person name="Wu L."/>
            <person name="Ma J."/>
        </authorList>
    </citation>
    <scope>NUCLEOTIDE SEQUENCE [LARGE SCALE GENOMIC DNA]</scope>
    <source>
        <strain evidence="6">KCTC 23984</strain>
    </source>
</reference>
<dbReference type="InterPro" id="IPR029056">
    <property type="entry name" value="Ribokinase-like"/>
</dbReference>
<keyword evidence="2 5" id="KW-0808">Transferase</keyword>
<dbReference type="Pfam" id="PF00294">
    <property type="entry name" value="PfkB"/>
    <property type="match status" value="1"/>
</dbReference>
<protein>
    <submittedName>
        <fullName evidence="5">Carbohydrate kinase family protein</fullName>
        <ecNumber evidence="5">2.7.1.-</ecNumber>
    </submittedName>
</protein>
<dbReference type="InterPro" id="IPR011611">
    <property type="entry name" value="PfkB_dom"/>
</dbReference>
<dbReference type="SUPFAM" id="SSF53613">
    <property type="entry name" value="Ribokinase-like"/>
    <property type="match status" value="1"/>
</dbReference>
<dbReference type="PANTHER" id="PTHR43085">
    <property type="entry name" value="HEXOKINASE FAMILY MEMBER"/>
    <property type="match status" value="1"/>
</dbReference>
<organism evidence="5 6">
    <name type="scientific">Pontibacter toksunensis</name>
    <dbReference type="NCBI Taxonomy" id="1332631"/>
    <lineage>
        <taxon>Bacteria</taxon>
        <taxon>Pseudomonadati</taxon>
        <taxon>Bacteroidota</taxon>
        <taxon>Cytophagia</taxon>
        <taxon>Cytophagales</taxon>
        <taxon>Hymenobacteraceae</taxon>
        <taxon>Pontibacter</taxon>
    </lineage>
</organism>
<evidence type="ECO:0000256" key="3">
    <source>
        <dbReference type="ARBA" id="ARBA00022777"/>
    </source>
</evidence>
<dbReference type="GO" id="GO:0016301">
    <property type="term" value="F:kinase activity"/>
    <property type="evidence" value="ECO:0007669"/>
    <property type="project" value="UniProtKB-KW"/>
</dbReference>
<dbReference type="PANTHER" id="PTHR43085:SF57">
    <property type="entry name" value="CARBOHYDRATE KINASE PFKB DOMAIN-CONTAINING PROTEIN"/>
    <property type="match status" value="1"/>
</dbReference>
<dbReference type="CDD" id="cd01167">
    <property type="entry name" value="bac_FRK"/>
    <property type="match status" value="1"/>
</dbReference>
<dbReference type="InterPro" id="IPR002173">
    <property type="entry name" value="Carboh/pur_kinase_PfkB_CS"/>
</dbReference>
<name>A0ABW6BY05_9BACT</name>